<accession>A0A0W0SMA0</accession>
<evidence type="ECO:0000313" key="1">
    <source>
        <dbReference type="EMBL" id="KTC84467.1"/>
    </source>
</evidence>
<organism evidence="1 2">
    <name type="scientific">Legionella brunensis</name>
    <dbReference type="NCBI Taxonomy" id="29422"/>
    <lineage>
        <taxon>Bacteria</taxon>
        <taxon>Pseudomonadati</taxon>
        <taxon>Pseudomonadota</taxon>
        <taxon>Gammaproteobacteria</taxon>
        <taxon>Legionellales</taxon>
        <taxon>Legionellaceae</taxon>
        <taxon>Legionella</taxon>
    </lineage>
</organism>
<dbReference type="PATRIC" id="fig|29422.6.peg.1412"/>
<dbReference type="EMBL" id="LNXV01000009">
    <property type="protein sequence ID" value="KTC84467.1"/>
    <property type="molecule type" value="Genomic_DNA"/>
</dbReference>
<reference evidence="1 2" key="1">
    <citation type="submission" date="2015-11" db="EMBL/GenBank/DDBJ databases">
        <title>Genomic analysis of 38 Legionella species identifies large and diverse effector repertoires.</title>
        <authorList>
            <person name="Burstein D."/>
            <person name="Amaro F."/>
            <person name="Zusman T."/>
            <person name="Lifshitz Z."/>
            <person name="Cohen O."/>
            <person name="Gilbert J.A."/>
            <person name="Pupko T."/>
            <person name="Shuman H.A."/>
            <person name="Segal G."/>
        </authorList>
    </citation>
    <scope>NUCLEOTIDE SEQUENCE [LARGE SCALE GENOMIC DNA]</scope>
    <source>
        <strain evidence="1 2">ATCC 43878</strain>
    </source>
</reference>
<comment type="caution">
    <text evidence="1">The sequence shown here is derived from an EMBL/GenBank/DDBJ whole genome shotgun (WGS) entry which is preliminary data.</text>
</comment>
<name>A0A0W0SMA0_9GAMM</name>
<sequence>MIDEWLKRFFQEDTETTLILHNQVLKRTNFRQIGSGSEKQVFQLESQNQCIFIPNKWSSDYHWDVLLQRETSLLAQIKSLGLKTQEFQIIPAKIQEIDQTMNVLLTKDFESLCKEESIVIFNQKGDEKVIGKAPDFNAMREKFKDKTFVQTMFKKIINEYAIALAFQLPITILNPSLDDSQHFCFELPTNPSEPPVVRYMFWDVAGDFDGVSLPRVPTLHDLKTGCQPNRDDANGLYRLANSIACVIHQMRYQRSDMFKFVRELQTDILAALNDNNFLNPALEHARNTAAKYLSEHLINIKLDTTSLNDDNFVLLIESAISTDNLSLIEQFFELHNDPNTLAQQSIAQIIETAKKYENKSVIAYFEAKFVSLNLPTEIEAPSIRELSVEIKKSVVEEVKSEVNPEEWKNNFLLAYNKKLAADKAAWCGLYSFFAKSNVNNNMTLKDLVSHAQGASNQGSGKRSQAVMKEMGWLDENAEVIGELNNILPKI</sequence>
<dbReference type="Proteomes" id="UP000054742">
    <property type="component" value="Unassembled WGS sequence"/>
</dbReference>
<keyword evidence="2" id="KW-1185">Reference proteome</keyword>
<dbReference type="STRING" id="29422.Lbru_1335"/>
<gene>
    <name evidence="1" type="ORF">Lbru_1335</name>
</gene>
<dbReference type="RefSeq" id="WP_058441418.1">
    <property type="nucleotide sequence ID" value="NZ_CAAAHU010000028.1"/>
</dbReference>
<protein>
    <submittedName>
        <fullName evidence="1">Uncharacterized protein</fullName>
    </submittedName>
</protein>
<dbReference type="OrthoDB" id="5651611at2"/>
<proteinExistence type="predicted"/>
<evidence type="ECO:0000313" key="2">
    <source>
        <dbReference type="Proteomes" id="UP000054742"/>
    </source>
</evidence>
<dbReference type="AlphaFoldDB" id="A0A0W0SMA0"/>